<organism evidence="1 2">
    <name type="scientific">Nicotiana tabacum</name>
    <name type="common">Common tobacco</name>
    <dbReference type="NCBI Taxonomy" id="4097"/>
    <lineage>
        <taxon>Eukaryota</taxon>
        <taxon>Viridiplantae</taxon>
        <taxon>Streptophyta</taxon>
        <taxon>Embryophyta</taxon>
        <taxon>Tracheophyta</taxon>
        <taxon>Spermatophyta</taxon>
        <taxon>Magnoliopsida</taxon>
        <taxon>eudicotyledons</taxon>
        <taxon>Gunneridae</taxon>
        <taxon>Pentapetalae</taxon>
        <taxon>asterids</taxon>
        <taxon>lamiids</taxon>
        <taxon>Solanales</taxon>
        <taxon>Solanaceae</taxon>
        <taxon>Nicotianoideae</taxon>
        <taxon>Nicotianeae</taxon>
        <taxon>Nicotiana</taxon>
    </lineage>
</organism>
<protein>
    <submittedName>
        <fullName evidence="2">Uncharacterized protein LOC142168154</fullName>
    </submittedName>
</protein>
<evidence type="ECO:0000313" key="2">
    <source>
        <dbReference type="RefSeq" id="XP_075084919.1"/>
    </source>
</evidence>
<keyword evidence="1" id="KW-1185">Reference proteome</keyword>
<gene>
    <name evidence="2" type="primary">LOC142168154</name>
</gene>
<reference evidence="2" key="2">
    <citation type="submission" date="2025-08" db="UniProtKB">
        <authorList>
            <consortium name="RefSeq"/>
        </authorList>
    </citation>
    <scope>IDENTIFICATION</scope>
    <source>
        <tissue evidence="2">Leaf</tissue>
    </source>
</reference>
<proteinExistence type="predicted"/>
<sequence>MGHIPFAKLKCIPSVSSDLSTKQSFICSICPLARQARLPFPDSRSSSTSLFQLIHIDTWGPYHTQTYSGAKYFLTIVDDFSRATWTHLMSSKSNAFTLLKVFIATVKTQFNLSVQTMRSDNSLELEMSSSISLFFPSISIILFLPLLPLSFPPGFPPYFDDSTSNFPSVPPPSPSPSILPPSVTSSPTSISPAPAPAPVSPLPAVRKSARSHHLPSHLQNYVVQLLPSISCSSTTSTSAAQYAAVEPHSYAQAVANPVWQEAMRKEFEALEANGTWDIVELAKGKKPIGCKWAYKIKYKADGSVKRYKARLVVRGDTQIEGIDFHEIFSPVFKMCTIRCLIAYTVKQKWSFFQLDINNAFLHGDLDEEVCMKLPQGLSVASESHVHTLKSPQSTVFIAVYVDDIILTWDDMLEIVDLKSFLDDQFRIKDLGLLHYFLGIQIHYHSSGVLLHQQKFITDLLAGFDCSTVSSVICPWI</sequence>
<reference evidence="1" key="1">
    <citation type="journal article" date="2014" name="Nat. Commun.">
        <title>The tobacco genome sequence and its comparison with those of tomato and potato.</title>
        <authorList>
            <person name="Sierro N."/>
            <person name="Battey J.N."/>
            <person name="Ouadi S."/>
            <person name="Bakaher N."/>
            <person name="Bovet L."/>
            <person name="Willig A."/>
            <person name="Goepfert S."/>
            <person name="Peitsch M.C."/>
            <person name="Ivanov N.V."/>
        </authorList>
    </citation>
    <scope>NUCLEOTIDE SEQUENCE [LARGE SCALE GENOMIC DNA]</scope>
</reference>
<dbReference type="RefSeq" id="XP_075084919.1">
    <property type="nucleotide sequence ID" value="XM_075228818.1"/>
</dbReference>
<accession>A0AC58SIV7</accession>
<dbReference type="Proteomes" id="UP000790787">
    <property type="component" value="Chromosome 13"/>
</dbReference>
<evidence type="ECO:0000313" key="1">
    <source>
        <dbReference type="Proteomes" id="UP000790787"/>
    </source>
</evidence>
<name>A0AC58SIV7_TOBAC</name>